<protein>
    <submittedName>
        <fullName evidence="2">Nitrilase/cyanide hydratase and apolipoprotein N-acyltransferase</fullName>
    </submittedName>
</protein>
<dbReference type="SUPFAM" id="SSF56317">
    <property type="entry name" value="Carbon-nitrogen hydrolase"/>
    <property type="match status" value="1"/>
</dbReference>
<evidence type="ECO:0000259" key="1">
    <source>
        <dbReference type="PROSITE" id="PS50263"/>
    </source>
</evidence>
<gene>
    <name evidence="2" type="ORF">HGMM_F51D07C29</name>
</gene>
<organism evidence="2">
    <name type="scientific">uncultured Acetothermia bacterium</name>
    <dbReference type="NCBI Taxonomy" id="236499"/>
    <lineage>
        <taxon>Bacteria</taxon>
        <taxon>Candidatus Bipolaricaulota</taxon>
        <taxon>environmental samples</taxon>
    </lineage>
</organism>
<dbReference type="PANTHER" id="PTHR23088">
    <property type="entry name" value="NITRILASE-RELATED"/>
    <property type="match status" value="1"/>
</dbReference>
<sequence>MTIKIALVQPARDRLDTAKNLQTVERLLKEIRDVDIVCLPENWAGVVIVSEAELTDMLSWLGGHAQQGHYTLLTGSLIVARQDSRIALGHVLSPDGTVLGYTEKIFPSNAVGERAVLQAGERLPVFETKKLRFGVAICVDLFYPELVRSLAQREISVLFNPSNIPENRIGLWRSLLCARAAENTIFVAFANNTKSFYPDDRPVSGHSMVISPRGDVLFEANDSEGVYTVELDLDQIAEARRRWPYLADSLSIAKIEGDRVMRK</sequence>
<name>H5SN12_9BACT</name>
<keyword evidence="2" id="KW-0012">Acyltransferase</keyword>
<accession>H5SN12</accession>
<reference evidence="2" key="1">
    <citation type="journal article" date="2005" name="Environ. Microbiol.">
        <title>Genetic and functional properties of uncultivated thermophilic crenarchaeotes from a subsurface gold mine as revealed by analysis of genome fragments.</title>
        <authorList>
            <person name="Nunoura T."/>
            <person name="Hirayama H."/>
            <person name="Takami H."/>
            <person name="Oida H."/>
            <person name="Nishi S."/>
            <person name="Shimamura S."/>
            <person name="Suzuki Y."/>
            <person name="Inagaki F."/>
            <person name="Takai K."/>
            <person name="Nealson K.H."/>
            <person name="Horikoshi K."/>
        </authorList>
    </citation>
    <scope>NUCLEOTIDE SEQUENCE</scope>
</reference>
<dbReference type="PANTHER" id="PTHR23088:SF27">
    <property type="entry name" value="DEAMINATED GLUTATHIONE AMIDASE"/>
    <property type="match status" value="1"/>
</dbReference>
<dbReference type="Gene3D" id="3.60.110.10">
    <property type="entry name" value="Carbon-nitrogen hydrolase"/>
    <property type="match status" value="1"/>
</dbReference>
<dbReference type="AlphaFoldDB" id="H5SN12"/>
<evidence type="ECO:0000313" key="2">
    <source>
        <dbReference type="EMBL" id="BAL57548.1"/>
    </source>
</evidence>
<dbReference type="GO" id="GO:0016746">
    <property type="term" value="F:acyltransferase activity"/>
    <property type="evidence" value="ECO:0007669"/>
    <property type="project" value="UniProtKB-KW"/>
</dbReference>
<dbReference type="InterPro" id="IPR003010">
    <property type="entry name" value="C-N_Hydrolase"/>
</dbReference>
<proteinExistence type="predicted"/>
<reference evidence="2" key="2">
    <citation type="journal article" date="2012" name="PLoS ONE">
        <title>A Deeply Branching Thermophilic Bacterium with an Ancient Acetyl-CoA Pathway Dominates a Subsurface Ecosystem.</title>
        <authorList>
            <person name="Takami H."/>
            <person name="Noguchi H."/>
            <person name="Takaki Y."/>
            <person name="Uchiyama I."/>
            <person name="Toyoda A."/>
            <person name="Nishi S."/>
            <person name="Chee G.-J."/>
            <person name="Arai W."/>
            <person name="Nunoura T."/>
            <person name="Itoh T."/>
            <person name="Hattori M."/>
            <person name="Takai K."/>
        </authorList>
    </citation>
    <scope>NUCLEOTIDE SEQUENCE</scope>
</reference>
<keyword evidence="2" id="KW-0808">Transferase</keyword>
<feature type="domain" description="CN hydrolase" evidence="1">
    <location>
        <begin position="3"/>
        <end position="233"/>
    </location>
</feature>
<dbReference type="CDD" id="cd07197">
    <property type="entry name" value="nitrilase"/>
    <property type="match status" value="1"/>
</dbReference>
<dbReference type="InterPro" id="IPR036526">
    <property type="entry name" value="C-N_Hydrolase_sf"/>
</dbReference>
<keyword evidence="2" id="KW-0449">Lipoprotein</keyword>
<dbReference type="PROSITE" id="PS50263">
    <property type="entry name" value="CN_HYDROLASE"/>
    <property type="match status" value="1"/>
</dbReference>
<dbReference type="EMBL" id="AP011778">
    <property type="protein sequence ID" value="BAL57548.1"/>
    <property type="molecule type" value="Genomic_DNA"/>
</dbReference>
<dbReference type="Pfam" id="PF00795">
    <property type="entry name" value="CN_hydrolase"/>
    <property type="match status" value="1"/>
</dbReference>